<comment type="caution">
    <text evidence="3">The sequence shown here is derived from an EMBL/GenBank/DDBJ whole genome shotgun (WGS) entry which is preliminary data.</text>
</comment>
<gene>
    <name evidence="3" type="ORF">Aple_092320</name>
</gene>
<evidence type="ECO:0000313" key="4">
    <source>
        <dbReference type="Proteomes" id="UP000377595"/>
    </source>
</evidence>
<keyword evidence="2" id="KW-0472">Membrane</keyword>
<feature type="transmembrane region" description="Helical" evidence="2">
    <location>
        <begin position="6"/>
        <end position="26"/>
    </location>
</feature>
<feature type="compositionally biased region" description="Basic and acidic residues" evidence="1">
    <location>
        <begin position="35"/>
        <end position="45"/>
    </location>
</feature>
<keyword evidence="2" id="KW-1133">Transmembrane helix</keyword>
<accession>A0A5M3Y349</accession>
<dbReference type="AlphaFoldDB" id="A0A5M3Y349"/>
<dbReference type="Proteomes" id="UP000377595">
    <property type="component" value="Unassembled WGS sequence"/>
</dbReference>
<sequence length="52" mass="5456">MTEVISALIPPLLVGAAVVYGVVKLVRSDAAGLRARREPGEEPSDKTSSGEY</sequence>
<keyword evidence="2" id="KW-0812">Transmembrane</keyword>
<dbReference type="EMBL" id="BLAF01000084">
    <property type="protein sequence ID" value="GES26333.1"/>
    <property type="molecule type" value="Genomic_DNA"/>
</dbReference>
<keyword evidence="4" id="KW-1185">Reference proteome</keyword>
<reference evidence="3 4" key="1">
    <citation type="submission" date="2019-10" db="EMBL/GenBank/DDBJ databases">
        <title>Whole genome shotgun sequence of Acrocarpospora pleiomorpha NBRC 16267.</title>
        <authorList>
            <person name="Ichikawa N."/>
            <person name="Kimura A."/>
            <person name="Kitahashi Y."/>
            <person name="Komaki H."/>
            <person name="Oguchi A."/>
        </authorList>
    </citation>
    <scope>NUCLEOTIDE SEQUENCE [LARGE SCALE GENOMIC DNA]</scope>
    <source>
        <strain evidence="3 4">NBRC 16267</strain>
    </source>
</reference>
<evidence type="ECO:0000256" key="2">
    <source>
        <dbReference type="SAM" id="Phobius"/>
    </source>
</evidence>
<evidence type="ECO:0000313" key="3">
    <source>
        <dbReference type="EMBL" id="GES26333.1"/>
    </source>
</evidence>
<name>A0A5M3Y349_9ACTN</name>
<proteinExistence type="predicted"/>
<evidence type="ECO:0000256" key="1">
    <source>
        <dbReference type="SAM" id="MobiDB-lite"/>
    </source>
</evidence>
<protein>
    <submittedName>
        <fullName evidence="3">Uncharacterized protein</fullName>
    </submittedName>
</protein>
<organism evidence="3 4">
    <name type="scientific">Acrocarpospora pleiomorpha</name>
    <dbReference type="NCBI Taxonomy" id="90975"/>
    <lineage>
        <taxon>Bacteria</taxon>
        <taxon>Bacillati</taxon>
        <taxon>Actinomycetota</taxon>
        <taxon>Actinomycetes</taxon>
        <taxon>Streptosporangiales</taxon>
        <taxon>Streptosporangiaceae</taxon>
        <taxon>Acrocarpospora</taxon>
    </lineage>
</organism>
<dbReference type="RefSeq" id="WP_155351062.1">
    <property type="nucleotide sequence ID" value="NZ_BAAAHM010000047.1"/>
</dbReference>
<feature type="region of interest" description="Disordered" evidence="1">
    <location>
        <begin position="31"/>
        <end position="52"/>
    </location>
</feature>